<dbReference type="Pfam" id="PF10273">
    <property type="entry name" value="WGG"/>
    <property type="match status" value="1"/>
</dbReference>
<evidence type="ECO:0000313" key="4">
    <source>
        <dbReference type="EMBL" id="GBB97889.1"/>
    </source>
</evidence>
<dbReference type="PANTHER" id="PTHR21250">
    <property type="entry name" value="PRE-RRNA-PROCESSING PROTEIN TSR2 HOMOLOG"/>
    <property type="match status" value="1"/>
</dbReference>
<feature type="region of interest" description="Disordered" evidence="3">
    <location>
        <begin position="119"/>
        <end position="184"/>
    </location>
</feature>
<keyword evidence="6" id="KW-1185">Reference proteome</keyword>
<evidence type="ECO:0000313" key="6">
    <source>
        <dbReference type="Proteomes" id="UP000247702"/>
    </source>
</evidence>
<reference evidence="5" key="2">
    <citation type="submission" date="2019-10" db="EMBL/GenBank/DDBJ databases">
        <title>Conservation and host-specific expression of non-tandemly repeated heterogenous ribosome RNA gene in arbuscular mycorrhizal fungi.</title>
        <authorList>
            <person name="Maeda T."/>
            <person name="Kobayashi Y."/>
            <person name="Nakagawa T."/>
            <person name="Ezawa T."/>
            <person name="Yamaguchi K."/>
            <person name="Bino T."/>
            <person name="Nishimoto Y."/>
            <person name="Shigenobu S."/>
            <person name="Kawaguchi M."/>
        </authorList>
    </citation>
    <scope>NUCLEOTIDE SEQUENCE</scope>
    <source>
        <strain evidence="5">HR1</strain>
    </source>
</reference>
<name>A0A2Z6RL78_9GLOM</name>
<gene>
    <name evidence="5" type="ORF">RCL2_000410200</name>
    <name evidence="4" type="ORF">RclHR1_00310017</name>
</gene>
<protein>
    <submittedName>
        <fullName evidence="5">Pre-rRNA-processing protein TSR2-domain-containing protein</fullName>
    </submittedName>
</protein>
<dbReference type="AlphaFoldDB" id="A0A2Z6RL78"/>
<dbReference type="InterPro" id="IPR019398">
    <property type="entry name" value="Pre-rRNA_process_TSR2"/>
</dbReference>
<dbReference type="STRING" id="94130.A0A2Z6RL78"/>
<keyword evidence="2" id="KW-0698">rRNA processing</keyword>
<dbReference type="EMBL" id="BEXD01002335">
    <property type="protein sequence ID" value="GBB97889.1"/>
    <property type="molecule type" value="Genomic_DNA"/>
</dbReference>
<evidence type="ECO:0000256" key="3">
    <source>
        <dbReference type="SAM" id="MobiDB-lite"/>
    </source>
</evidence>
<dbReference type="Proteomes" id="UP000247702">
    <property type="component" value="Unassembled WGS sequence"/>
</dbReference>
<proteinExistence type="inferred from homology"/>
<organism evidence="4 6">
    <name type="scientific">Rhizophagus clarus</name>
    <dbReference type="NCBI Taxonomy" id="94130"/>
    <lineage>
        <taxon>Eukaryota</taxon>
        <taxon>Fungi</taxon>
        <taxon>Fungi incertae sedis</taxon>
        <taxon>Mucoromycota</taxon>
        <taxon>Glomeromycotina</taxon>
        <taxon>Glomeromycetes</taxon>
        <taxon>Glomerales</taxon>
        <taxon>Glomeraceae</taxon>
        <taxon>Rhizophagus</taxon>
    </lineage>
</organism>
<feature type="compositionally biased region" description="Polar residues" evidence="3">
    <location>
        <begin position="146"/>
        <end position="165"/>
    </location>
</feature>
<comment type="caution">
    <text evidence="4">The sequence shown here is derived from an EMBL/GenBank/DDBJ whole genome shotgun (WGS) entry which is preliminary data.</text>
</comment>
<accession>A0A2Z6RL78</accession>
<dbReference type="EMBL" id="BLAL01000025">
    <property type="protein sequence ID" value="GES76707.1"/>
    <property type="molecule type" value="Genomic_DNA"/>
</dbReference>
<dbReference type="GO" id="GO:0006364">
    <property type="term" value="P:rRNA processing"/>
    <property type="evidence" value="ECO:0007669"/>
    <property type="project" value="UniProtKB-KW"/>
</dbReference>
<comment type="similarity">
    <text evidence="1">Belongs to the TSR2 family.</text>
</comment>
<sequence length="184" mass="21103">MSSREKFTQGVAILFKTQWTALKLAVDMQWGGHDSEDKRDWLIDVIVDYFDKNGKNADIDDLETILNQVMTDEFNTLLEDDSAYQISQDLIRIYNECIQGNYSTVDLLQSKQQSTKQTSFSLSKKAKNYEEDEDSSDNYDEKSLENGESSTMESDEIMSTNNSKSSKNEPIIDDDGFTLVTRKR</sequence>
<reference evidence="4 6" key="1">
    <citation type="submission" date="2017-11" db="EMBL/GenBank/DDBJ databases">
        <title>The genome of Rhizophagus clarus HR1 reveals common genetic basis of auxotrophy among arbuscular mycorrhizal fungi.</title>
        <authorList>
            <person name="Kobayashi Y."/>
        </authorList>
    </citation>
    <scope>NUCLEOTIDE SEQUENCE [LARGE SCALE GENOMIC DNA]</scope>
    <source>
        <strain evidence="4 6">HR1</strain>
    </source>
</reference>
<evidence type="ECO:0000256" key="1">
    <source>
        <dbReference type="ARBA" id="ARBA00006524"/>
    </source>
</evidence>
<dbReference type="Proteomes" id="UP000615446">
    <property type="component" value="Unassembled WGS sequence"/>
</dbReference>
<evidence type="ECO:0000313" key="5">
    <source>
        <dbReference type="EMBL" id="GES76707.1"/>
    </source>
</evidence>
<dbReference type="OrthoDB" id="263560at2759"/>
<evidence type="ECO:0000256" key="2">
    <source>
        <dbReference type="ARBA" id="ARBA00022552"/>
    </source>
</evidence>